<gene>
    <name evidence="9" type="primary">Cyp2ab1_3</name>
    <name evidence="9" type="ORF">VKT23_010301</name>
</gene>
<name>A0ABR1JFC6_9AGAR</name>
<evidence type="ECO:0000256" key="4">
    <source>
        <dbReference type="ARBA" id="ARBA00022617"/>
    </source>
</evidence>
<keyword evidence="7" id="KW-0408">Iron</keyword>
<dbReference type="PRINTS" id="PR00463">
    <property type="entry name" value="EP450I"/>
</dbReference>
<protein>
    <submittedName>
        <fullName evidence="9">Cytochrome P450</fullName>
    </submittedName>
</protein>
<comment type="similarity">
    <text evidence="3">Belongs to the cytochrome P450 family.</text>
</comment>
<keyword evidence="6" id="KW-0560">Oxidoreductase</keyword>
<comment type="caution">
    <text evidence="9">The sequence shown here is derived from an EMBL/GenBank/DDBJ whole genome shotgun (WGS) entry which is preliminary data.</text>
</comment>
<evidence type="ECO:0000256" key="6">
    <source>
        <dbReference type="ARBA" id="ARBA00023002"/>
    </source>
</evidence>
<evidence type="ECO:0000256" key="3">
    <source>
        <dbReference type="ARBA" id="ARBA00010617"/>
    </source>
</evidence>
<dbReference type="PANTHER" id="PTHR46300">
    <property type="entry name" value="P450, PUTATIVE (EUROFUNG)-RELATED-RELATED"/>
    <property type="match status" value="1"/>
</dbReference>
<dbReference type="Proteomes" id="UP001498398">
    <property type="component" value="Unassembled WGS sequence"/>
</dbReference>
<organism evidence="9 10">
    <name type="scientific">Marasmiellus scandens</name>
    <dbReference type="NCBI Taxonomy" id="2682957"/>
    <lineage>
        <taxon>Eukaryota</taxon>
        <taxon>Fungi</taxon>
        <taxon>Dikarya</taxon>
        <taxon>Basidiomycota</taxon>
        <taxon>Agaricomycotina</taxon>
        <taxon>Agaricomycetes</taxon>
        <taxon>Agaricomycetidae</taxon>
        <taxon>Agaricales</taxon>
        <taxon>Marasmiineae</taxon>
        <taxon>Omphalotaceae</taxon>
        <taxon>Marasmiellus</taxon>
    </lineage>
</organism>
<evidence type="ECO:0000256" key="8">
    <source>
        <dbReference type="ARBA" id="ARBA00023033"/>
    </source>
</evidence>
<comment type="pathway">
    <text evidence="2">Secondary metabolite biosynthesis.</text>
</comment>
<dbReference type="Gene3D" id="1.10.630.10">
    <property type="entry name" value="Cytochrome P450"/>
    <property type="match status" value="1"/>
</dbReference>
<reference evidence="9 10" key="1">
    <citation type="submission" date="2024-01" db="EMBL/GenBank/DDBJ databases">
        <title>A draft genome for the cacao thread blight pathogen Marasmiellus scandens.</title>
        <authorList>
            <person name="Baruah I.K."/>
            <person name="Leung J."/>
            <person name="Bukari Y."/>
            <person name="Amoako-Attah I."/>
            <person name="Meinhardt L.W."/>
            <person name="Bailey B.A."/>
            <person name="Cohen S.P."/>
        </authorList>
    </citation>
    <scope>NUCLEOTIDE SEQUENCE [LARGE SCALE GENOMIC DNA]</scope>
    <source>
        <strain evidence="9 10">GH-19</strain>
    </source>
</reference>
<keyword evidence="4" id="KW-0349">Heme</keyword>
<keyword evidence="5" id="KW-0479">Metal-binding</keyword>
<dbReference type="EMBL" id="JBANRG010000020">
    <property type="protein sequence ID" value="KAK7456998.1"/>
    <property type="molecule type" value="Genomic_DNA"/>
</dbReference>
<accession>A0ABR1JFC6</accession>
<evidence type="ECO:0000256" key="2">
    <source>
        <dbReference type="ARBA" id="ARBA00005179"/>
    </source>
</evidence>
<dbReference type="InterPro" id="IPR036396">
    <property type="entry name" value="Cyt_P450_sf"/>
</dbReference>
<dbReference type="InterPro" id="IPR001128">
    <property type="entry name" value="Cyt_P450"/>
</dbReference>
<sequence>MPAHDSQTWLTFADWGEKYDDISSITIFGQTIVVLNSVDAANEMLAVKSAIYSDRPQLVLTGELGGWNQAIGASKYNNRWQKMRKLFHSAIGTPAANKRFDSGKEKEAQRLMRNILRDPEHVLDHLRLTAGATMLRDTYGYEVIDENNDPVINIATEALNQFSRTTTPPYYMVEFIPALKYLPVWFPGAYFRRLGVQIKATLEIMAQLPFDFTKKDIAQGTAPHSFVSGLLESHPEEEIIIKWTAKSLYSGASDTSVSAIYAGMLAMILYPDAAERARAEIDSVVGSDRLPSFSDRPHLPYVNAFIKEVDLLKALELT</sequence>
<comment type="cofactor">
    <cofactor evidence="1">
        <name>heme</name>
        <dbReference type="ChEBI" id="CHEBI:30413"/>
    </cofactor>
</comment>
<dbReference type="InterPro" id="IPR050364">
    <property type="entry name" value="Cytochrome_P450_fung"/>
</dbReference>
<evidence type="ECO:0000256" key="1">
    <source>
        <dbReference type="ARBA" id="ARBA00001971"/>
    </source>
</evidence>
<evidence type="ECO:0000256" key="7">
    <source>
        <dbReference type="ARBA" id="ARBA00023004"/>
    </source>
</evidence>
<evidence type="ECO:0000313" key="10">
    <source>
        <dbReference type="Proteomes" id="UP001498398"/>
    </source>
</evidence>
<dbReference type="PANTHER" id="PTHR46300:SF7">
    <property type="entry name" value="P450, PUTATIVE (EUROFUNG)-RELATED"/>
    <property type="match status" value="1"/>
</dbReference>
<keyword evidence="8" id="KW-0503">Monooxygenase</keyword>
<proteinExistence type="inferred from homology"/>
<dbReference type="InterPro" id="IPR002401">
    <property type="entry name" value="Cyt_P450_E_grp-I"/>
</dbReference>
<dbReference type="SUPFAM" id="SSF48264">
    <property type="entry name" value="Cytochrome P450"/>
    <property type="match status" value="1"/>
</dbReference>
<keyword evidence="10" id="KW-1185">Reference proteome</keyword>
<evidence type="ECO:0000256" key="5">
    <source>
        <dbReference type="ARBA" id="ARBA00022723"/>
    </source>
</evidence>
<dbReference type="Pfam" id="PF00067">
    <property type="entry name" value="p450"/>
    <property type="match status" value="1"/>
</dbReference>
<evidence type="ECO:0000313" key="9">
    <source>
        <dbReference type="EMBL" id="KAK7456998.1"/>
    </source>
</evidence>